<dbReference type="PANTHER" id="PTHR22572">
    <property type="entry name" value="SUGAR-1-PHOSPHATE GUANYL TRANSFERASE"/>
    <property type="match status" value="1"/>
</dbReference>
<name>A0A2U2C1A7_9BACT</name>
<dbReference type="InterPro" id="IPR046342">
    <property type="entry name" value="CBS_dom_sf"/>
</dbReference>
<gene>
    <name evidence="3" type="ORF">DF188_03100</name>
</gene>
<dbReference type="SMART" id="SM00116">
    <property type="entry name" value="CBS"/>
    <property type="match status" value="2"/>
</dbReference>
<dbReference type="EMBL" id="QEYI01000002">
    <property type="protein sequence ID" value="PWE22113.1"/>
    <property type="molecule type" value="Genomic_DNA"/>
</dbReference>
<dbReference type="InterPro" id="IPR005835">
    <property type="entry name" value="NTP_transferase_dom"/>
</dbReference>
<dbReference type="InterPro" id="IPR000644">
    <property type="entry name" value="CBS_dom"/>
</dbReference>
<dbReference type="CDD" id="cd04607">
    <property type="entry name" value="CBS_pair_NTP_transferase_assoc"/>
    <property type="match status" value="1"/>
</dbReference>
<evidence type="ECO:0000313" key="4">
    <source>
        <dbReference type="Proteomes" id="UP000245014"/>
    </source>
</evidence>
<reference evidence="3 4" key="1">
    <citation type="submission" date="2018-05" db="EMBL/GenBank/DDBJ databases">
        <title>Antimicrobial susceptibility testing and genomic analysis of Arcobacter skirrowii strains and one Arcobacter butzleri isolated from German poultry farms.</title>
        <authorList>
            <person name="Haenel I."/>
            <person name="Hotzel H."/>
            <person name="Tomaso H."/>
            <person name="Busch A."/>
        </authorList>
    </citation>
    <scope>NUCLEOTIDE SEQUENCE [LARGE SCALE GENOMIC DNA]</scope>
    <source>
        <strain evidence="4">v</strain>
    </source>
</reference>
<accession>A0A2U2C1A7</accession>
<dbReference type="InterPro" id="IPR050486">
    <property type="entry name" value="Mannose-1P_guanyltransferase"/>
</dbReference>
<feature type="domain" description="CBS" evidence="2">
    <location>
        <begin position="1"/>
        <end position="61"/>
    </location>
</feature>
<dbReference type="Proteomes" id="UP000245014">
    <property type="component" value="Unassembled WGS sequence"/>
</dbReference>
<dbReference type="AlphaFoldDB" id="A0A2U2C1A7"/>
<dbReference type="Gene3D" id="3.90.550.10">
    <property type="entry name" value="Spore Coat Polysaccharide Biosynthesis Protein SpsA, Chain A"/>
    <property type="match status" value="1"/>
</dbReference>
<evidence type="ECO:0000259" key="2">
    <source>
        <dbReference type="PROSITE" id="PS51371"/>
    </source>
</evidence>
<dbReference type="PROSITE" id="PS51371">
    <property type="entry name" value="CBS"/>
    <property type="match status" value="1"/>
</dbReference>
<sequence length="351" mass="40105">MENIENIKLRENSTIKEALQIINQGAIQIALVVDENDRLVGTLTDGDIRRGLLKNYTLDDTINDLYFKNPITSLNSESKEKIIQKAIKNQIYQIPIVDENNILVDIVNLATLLKTTNKRNRVILMAGGLGTRLRPLTEDTPKPMLKVGNKPILETIIKNFASHGFINITISLNYKGDIIKDYFKDGSDFGVNIDYIEENNRLGTAGALSLLKDKPNEPFFVMNGDLLTDVNFSNLLDFHSFANANATMCVREYEYQIPYGVVQTEDDNIIAIEEKPIKKFFVNAGIYVLSPNVFEFIPKNEFFDMPSLFNILIGKNKKILSFPIHEYWLDIGRMSDFEQAQNEYFRIFNEK</sequence>
<evidence type="ECO:0000313" key="3">
    <source>
        <dbReference type="EMBL" id="PWE22113.1"/>
    </source>
</evidence>
<dbReference type="InterPro" id="IPR029044">
    <property type="entry name" value="Nucleotide-diphossugar_trans"/>
</dbReference>
<dbReference type="SUPFAM" id="SSF54631">
    <property type="entry name" value="CBS-domain pair"/>
    <property type="match status" value="1"/>
</dbReference>
<proteinExistence type="predicted"/>
<keyword evidence="1" id="KW-0129">CBS domain</keyword>
<evidence type="ECO:0000256" key="1">
    <source>
        <dbReference type="PROSITE-ProRule" id="PRU00703"/>
    </source>
</evidence>
<comment type="caution">
    <text evidence="3">The sequence shown here is derived from an EMBL/GenBank/DDBJ whole genome shotgun (WGS) entry which is preliminary data.</text>
</comment>
<organism evidence="3 4">
    <name type="scientific">Aliarcobacter skirrowii</name>
    <dbReference type="NCBI Taxonomy" id="28200"/>
    <lineage>
        <taxon>Bacteria</taxon>
        <taxon>Pseudomonadati</taxon>
        <taxon>Campylobacterota</taxon>
        <taxon>Epsilonproteobacteria</taxon>
        <taxon>Campylobacterales</taxon>
        <taxon>Arcobacteraceae</taxon>
        <taxon>Aliarcobacter</taxon>
    </lineage>
</organism>
<dbReference type="SUPFAM" id="SSF53448">
    <property type="entry name" value="Nucleotide-diphospho-sugar transferases"/>
    <property type="match status" value="1"/>
</dbReference>
<dbReference type="RefSeq" id="WP_109158236.1">
    <property type="nucleotide sequence ID" value="NZ_QEYI01000002.1"/>
</dbReference>
<dbReference type="Pfam" id="PF00571">
    <property type="entry name" value="CBS"/>
    <property type="match status" value="1"/>
</dbReference>
<protein>
    <submittedName>
        <fullName evidence="3">Alcohol dehydrogenase</fullName>
    </submittedName>
</protein>
<dbReference type="Pfam" id="PF00483">
    <property type="entry name" value="NTP_transferase"/>
    <property type="match status" value="1"/>
</dbReference>
<dbReference type="CDD" id="cd06426">
    <property type="entry name" value="NTP_transferase_like_2"/>
    <property type="match status" value="1"/>
</dbReference>
<dbReference type="Gene3D" id="3.10.580.10">
    <property type="entry name" value="CBS-domain"/>
    <property type="match status" value="1"/>
</dbReference>